<name>A0A0F9N4A9_9ZZZZ</name>
<dbReference type="Gene3D" id="2.30.30.30">
    <property type="match status" value="1"/>
</dbReference>
<proteinExistence type="predicted"/>
<comment type="caution">
    <text evidence="1">The sequence shown here is derived from an EMBL/GenBank/DDBJ whole genome shotgun (WGS) entry which is preliminary data.</text>
</comment>
<accession>A0A0F9N4A9</accession>
<dbReference type="InterPro" id="IPR014722">
    <property type="entry name" value="Rib_uL2_dom2"/>
</dbReference>
<protein>
    <recommendedName>
        <fullName evidence="2">KOW domain-containing protein</fullName>
    </recommendedName>
</protein>
<reference evidence="1" key="1">
    <citation type="journal article" date="2015" name="Nature">
        <title>Complex archaea that bridge the gap between prokaryotes and eukaryotes.</title>
        <authorList>
            <person name="Spang A."/>
            <person name="Saw J.H."/>
            <person name="Jorgensen S.L."/>
            <person name="Zaremba-Niedzwiedzka K."/>
            <person name="Martijn J."/>
            <person name="Lind A.E."/>
            <person name="van Eijk R."/>
            <person name="Schleper C."/>
            <person name="Guy L."/>
            <person name="Ettema T.J."/>
        </authorList>
    </citation>
    <scope>NUCLEOTIDE SEQUENCE</scope>
</reference>
<sequence>MFDIKQFLTENKVYLHEAFARGDRVRIKSGKYKGIEGTVNYPGIQGPFVSGNKSLGKKGDVSVDLMVKGKKILLLIPPADLEKV</sequence>
<dbReference type="AlphaFoldDB" id="A0A0F9N4A9"/>
<dbReference type="EMBL" id="LAZR01004664">
    <property type="protein sequence ID" value="KKN06642.1"/>
    <property type="molecule type" value="Genomic_DNA"/>
</dbReference>
<evidence type="ECO:0000313" key="1">
    <source>
        <dbReference type="EMBL" id="KKN06642.1"/>
    </source>
</evidence>
<evidence type="ECO:0008006" key="2">
    <source>
        <dbReference type="Google" id="ProtNLM"/>
    </source>
</evidence>
<organism evidence="1">
    <name type="scientific">marine sediment metagenome</name>
    <dbReference type="NCBI Taxonomy" id="412755"/>
    <lineage>
        <taxon>unclassified sequences</taxon>
        <taxon>metagenomes</taxon>
        <taxon>ecological metagenomes</taxon>
    </lineage>
</organism>
<gene>
    <name evidence="1" type="ORF">LCGC14_1075230</name>
</gene>